<comment type="caution">
    <text evidence="2">The sequence shown here is derived from an EMBL/GenBank/DDBJ whole genome shotgun (WGS) entry which is preliminary data.</text>
</comment>
<feature type="transmembrane region" description="Helical" evidence="1">
    <location>
        <begin position="41"/>
        <end position="64"/>
    </location>
</feature>
<dbReference type="EMBL" id="VCKW01000055">
    <property type="protein sequence ID" value="TMR01930.1"/>
    <property type="molecule type" value="Genomic_DNA"/>
</dbReference>
<evidence type="ECO:0000313" key="2">
    <source>
        <dbReference type="EMBL" id="TMR01930.1"/>
    </source>
</evidence>
<dbReference type="OrthoDB" id="3297477at2"/>
<evidence type="ECO:0000256" key="1">
    <source>
        <dbReference type="SAM" id="Phobius"/>
    </source>
</evidence>
<feature type="transmembrane region" description="Helical" evidence="1">
    <location>
        <begin position="257"/>
        <end position="275"/>
    </location>
</feature>
<dbReference type="Proteomes" id="UP000309174">
    <property type="component" value="Unassembled WGS sequence"/>
</dbReference>
<feature type="transmembrane region" description="Helical" evidence="1">
    <location>
        <begin position="170"/>
        <end position="196"/>
    </location>
</feature>
<feature type="transmembrane region" description="Helical" evidence="1">
    <location>
        <begin position="203"/>
        <end position="224"/>
    </location>
</feature>
<dbReference type="RefSeq" id="WP_138645432.1">
    <property type="nucleotide sequence ID" value="NZ_VCKW01000055.1"/>
</dbReference>
<feature type="transmembrane region" description="Helical" evidence="1">
    <location>
        <begin position="128"/>
        <end position="158"/>
    </location>
</feature>
<sequence>MTAATTEPAARPAGPPAYDRPGFRRLMLAEWTKIRTVRSTLWSLILLILLDLGFTALFVGLTVAQWDDMTPGDRASVAADPVSFILGSGFFLSQLTICVLGVLVIASEYSTGMIRASLLAVPRRLPMLWAKALVFALVVLVLGVAVSFASFFIGAAMIGDKAEVSLGDEGVLRAVVGGGLYLAMLGLFALAIGAIVRHPAGGITGVIGFVLVLAPLATLLPGSIGEHVHAYLPSEAGYLIAKAHQGEDDLLTPWEGYGVFALWTVALLAVAAFLLKRRDA</sequence>
<keyword evidence="1" id="KW-0472">Membrane</keyword>
<proteinExistence type="predicted"/>
<protein>
    <submittedName>
        <fullName evidence="2">ABC transporter permease</fullName>
    </submittedName>
</protein>
<gene>
    <name evidence="2" type="ORF">ETD83_13385</name>
</gene>
<organism evidence="2 3">
    <name type="scientific">Actinomadura soli</name>
    <dbReference type="NCBI Taxonomy" id="2508997"/>
    <lineage>
        <taxon>Bacteria</taxon>
        <taxon>Bacillati</taxon>
        <taxon>Actinomycetota</taxon>
        <taxon>Actinomycetes</taxon>
        <taxon>Streptosporangiales</taxon>
        <taxon>Thermomonosporaceae</taxon>
        <taxon>Actinomadura</taxon>
    </lineage>
</organism>
<keyword evidence="1" id="KW-1133">Transmembrane helix</keyword>
<reference evidence="2 3" key="1">
    <citation type="submission" date="2019-05" db="EMBL/GenBank/DDBJ databases">
        <title>Draft genome sequence of Actinomadura sp. 14C53.</title>
        <authorList>
            <person name="Saricaoglu S."/>
            <person name="Isik K."/>
        </authorList>
    </citation>
    <scope>NUCLEOTIDE SEQUENCE [LARGE SCALE GENOMIC DNA]</scope>
    <source>
        <strain evidence="2 3">14C53</strain>
    </source>
</reference>
<accession>A0A5C4JD19</accession>
<keyword evidence="1" id="KW-0812">Transmembrane</keyword>
<name>A0A5C4JD19_9ACTN</name>
<dbReference type="PANTHER" id="PTHR37305">
    <property type="entry name" value="INTEGRAL MEMBRANE PROTEIN-RELATED"/>
    <property type="match status" value="1"/>
</dbReference>
<dbReference type="PANTHER" id="PTHR37305:SF1">
    <property type="entry name" value="MEMBRANE PROTEIN"/>
    <property type="match status" value="1"/>
</dbReference>
<dbReference type="AlphaFoldDB" id="A0A5C4JD19"/>
<keyword evidence="3" id="KW-1185">Reference proteome</keyword>
<feature type="transmembrane region" description="Helical" evidence="1">
    <location>
        <begin position="84"/>
        <end position="107"/>
    </location>
</feature>
<evidence type="ECO:0000313" key="3">
    <source>
        <dbReference type="Proteomes" id="UP000309174"/>
    </source>
</evidence>